<dbReference type="AlphaFoldDB" id="A0AAP7BW78"/>
<dbReference type="Gene3D" id="2.30.30.670">
    <property type="entry name" value="Thioester domain"/>
    <property type="match status" value="1"/>
</dbReference>
<dbReference type="Proteomes" id="UP000481454">
    <property type="component" value="Unassembled WGS sequence"/>
</dbReference>
<protein>
    <submittedName>
        <fullName evidence="2">Cys-Gln thioester bond-forming surface protein</fullName>
    </submittedName>
</protein>
<gene>
    <name evidence="2" type="ORF">G6Z34_10560</name>
</gene>
<feature type="domain" description="Thioester" evidence="1">
    <location>
        <begin position="64"/>
        <end position="152"/>
    </location>
</feature>
<reference evidence="2 3" key="1">
    <citation type="submission" date="2020-02" db="EMBL/GenBank/DDBJ databases">
        <title>Genomic Insights into the Phylogeny and Genetic Plasticity of the Human and Animal Enteric Pathogen Clostridium perfringens.</title>
        <authorList>
            <person name="Feng Y."/>
            <person name="Hu Y."/>
        </authorList>
    </citation>
    <scope>NUCLEOTIDE SEQUENCE [LARGE SCALE GENOMIC DNA]</scope>
    <source>
        <strain evidence="2 3">CP-40</strain>
    </source>
</reference>
<sequence length="163" mass="18626">MKAIGKIFSITFLLVLLCMSLISAFANERLYQGCFENIKILGDEPSVLLRITDRKGKYGKDDGVYCYDKNSKYPSDINSADKTYYKRIESYLDFTDELTDKYGKDKKERIAAVLNVGYPNESFGCMKKYVVSANDAMYMTQTLIWDITLGTDNDYVVSDKITK</sequence>
<evidence type="ECO:0000259" key="1">
    <source>
        <dbReference type="Pfam" id="PF08341"/>
    </source>
</evidence>
<organism evidence="2 3">
    <name type="scientific">Clostridium perfringens</name>
    <dbReference type="NCBI Taxonomy" id="1502"/>
    <lineage>
        <taxon>Bacteria</taxon>
        <taxon>Bacillati</taxon>
        <taxon>Bacillota</taxon>
        <taxon>Clostridia</taxon>
        <taxon>Eubacteriales</taxon>
        <taxon>Clostridiaceae</taxon>
        <taxon>Clostridium</taxon>
    </lineage>
</organism>
<dbReference type="InterPro" id="IPR013552">
    <property type="entry name" value="Thioester_dom"/>
</dbReference>
<accession>A0AAP7BW78</accession>
<evidence type="ECO:0000313" key="2">
    <source>
        <dbReference type="EMBL" id="NGU30549.1"/>
    </source>
</evidence>
<dbReference type="EMBL" id="JAALLZ010000003">
    <property type="protein sequence ID" value="NGU30549.1"/>
    <property type="molecule type" value="Genomic_DNA"/>
</dbReference>
<comment type="caution">
    <text evidence="2">The sequence shown here is derived from an EMBL/GenBank/DDBJ whole genome shotgun (WGS) entry which is preliminary data.</text>
</comment>
<proteinExistence type="predicted"/>
<dbReference type="RefSeq" id="WP_003455321.1">
    <property type="nucleotide sequence ID" value="NZ_CATNWT010000001.1"/>
</dbReference>
<name>A0AAP7BW78_CLOPF</name>
<evidence type="ECO:0000313" key="3">
    <source>
        <dbReference type="Proteomes" id="UP000481454"/>
    </source>
</evidence>
<dbReference type="Pfam" id="PF08341">
    <property type="entry name" value="TED"/>
    <property type="match status" value="1"/>
</dbReference>